<keyword evidence="1" id="KW-0732">Signal</keyword>
<dbReference type="EMBL" id="PCWA01000042">
    <property type="protein sequence ID" value="PIQ89414.1"/>
    <property type="molecule type" value="Genomic_DNA"/>
</dbReference>
<comment type="caution">
    <text evidence="2">The sequence shown here is derived from an EMBL/GenBank/DDBJ whole genome shotgun (WGS) entry which is preliminary data.</text>
</comment>
<evidence type="ECO:0000256" key="1">
    <source>
        <dbReference type="SAM" id="SignalP"/>
    </source>
</evidence>
<sequence>MAKLKLLKNLLFLILIASCAYIAISITGRKNAPEENFYTPSGFEKTADKPFFAKQDKKDYGAFLQTIQTKPIFAPLYVEEKQVLATKSREELSNTINSLRLVGIISKEPRRAIIEDKNSGRSFHVKEGESFLDGITAVEISQSSVVLTYGGEQFELYL</sequence>
<protein>
    <recommendedName>
        <fullName evidence="4">Type II secretion system protein GspC N-terminal domain-containing protein</fullName>
    </recommendedName>
</protein>
<gene>
    <name evidence="2" type="ORF">COV72_03140</name>
</gene>
<evidence type="ECO:0008006" key="4">
    <source>
        <dbReference type="Google" id="ProtNLM"/>
    </source>
</evidence>
<feature type="chain" id="PRO_5013688528" description="Type II secretion system protein GspC N-terminal domain-containing protein" evidence="1">
    <location>
        <begin position="23"/>
        <end position="158"/>
    </location>
</feature>
<dbReference type="PROSITE" id="PS51257">
    <property type="entry name" value="PROKAR_LIPOPROTEIN"/>
    <property type="match status" value="1"/>
</dbReference>
<feature type="signal peptide" evidence="1">
    <location>
        <begin position="1"/>
        <end position="22"/>
    </location>
</feature>
<proteinExistence type="predicted"/>
<dbReference type="AlphaFoldDB" id="A0A2H0M0H7"/>
<dbReference type="Gene3D" id="2.30.30.830">
    <property type="match status" value="1"/>
</dbReference>
<accession>A0A2H0M0H7</accession>
<reference evidence="2 3" key="1">
    <citation type="submission" date="2017-09" db="EMBL/GenBank/DDBJ databases">
        <title>Depth-based differentiation of microbial function through sediment-hosted aquifers and enrichment of novel symbionts in the deep terrestrial subsurface.</title>
        <authorList>
            <person name="Probst A.J."/>
            <person name="Ladd B."/>
            <person name="Jarett J.K."/>
            <person name="Geller-Mcgrath D.E."/>
            <person name="Sieber C.M."/>
            <person name="Emerson J.B."/>
            <person name="Anantharaman K."/>
            <person name="Thomas B.C."/>
            <person name="Malmstrom R."/>
            <person name="Stieglmeier M."/>
            <person name="Klingl A."/>
            <person name="Woyke T."/>
            <person name="Ryan C.M."/>
            <person name="Banfield J.F."/>
        </authorList>
    </citation>
    <scope>NUCLEOTIDE SEQUENCE [LARGE SCALE GENOMIC DNA]</scope>
    <source>
        <strain evidence="2">CG11_big_fil_rev_8_21_14_0_20_42_13</strain>
    </source>
</reference>
<evidence type="ECO:0000313" key="3">
    <source>
        <dbReference type="Proteomes" id="UP000229641"/>
    </source>
</evidence>
<organism evidence="2 3">
    <name type="scientific">Candidatus Ghiorseimicrobium undicola</name>
    <dbReference type="NCBI Taxonomy" id="1974746"/>
    <lineage>
        <taxon>Bacteria</taxon>
        <taxon>Pseudomonadati</taxon>
        <taxon>Candidatus Omnitrophota</taxon>
        <taxon>Candidatus Ghiorseimicrobium</taxon>
    </lineage>
</organism>
<dbReference type="Proteomes" id="UP000229641">
    <property type="component" value="Unassembled WGS sequence"/>
</dbReference>
<evidence type="ECO:0000313" key="2">
    <source>
        <dbReference type="EMBL" id="PIQ89414.1"/>
    </source>
</evidence>
<name>A0A2H0M0H7_9BACT</name>